<name>A0ABZ2C028_9PROT</name>
<organism evidence="1 2">
    <name type="scientific">Candidatus Bealeia paramacronuclearis</name>
    <dbReference type="NCBI Taxonomy" id="1921001"/>
    <lineage>
        <taxon>Bacteria</taxon>
        <taxon>Pseudomonadati</taxon>
        <taxon>Pseudomonadota</taxon>
        <taxon>Alphaproteobacteria</taxon>
        <taxon>Holosporales</taxon>
        <taxon>Holosporaceae</taxon>
        <taxon>Candidatus Bealeia</taxon>
    </lineage>
</organism>
<dbReference type="EMBL" id="CP133270">
    <property type="protein sequence ID" value="WVX65862.1"/>
    <property type="molecule type" value="Genomic_DNA"/>
</dbReference>
<evidence type="ECO:0000313" key="1">
    <source>
        <dbReference type="EMBL" id="WVX65862.1"/>
    </source>
</evidence>
<gene>
    <name evidence="1" type="ORF">Bealeia1_00028</name>
</gene>
<accession>A0ABZ2C028</accession>
<proteinExistence type="predicted"/>
<reference evidence="1 2" key="1">
    <citation type="journal article" date="2024" name="Environ. Microbiol.">
        <title>Novel evolutionary insights on the interactions of the Holosporales (Alphaproteobacteria) with eukaryotic hosts from comparative genomics.</title>
        <authorList>
            <person name="Giovannini M."/>
            <person name="Petroni G."/>
            <person name="Castelli M."/>
        </authorList>
    </citation>
    <scope>NUCLEOTIDE SEQUENCE [LARGE SCALE GENOMIC DNA]</scope>
    <source>
        <strain evidence="1 2">US_Bl 15I1</strain>
    </source>
</reference>
<dbReference type="InterPro" id="IPR025460">
    <property type="entry name" value="DUF4280"/>
</dbReference>
<evidence type="ECO:0000313" key="2">
    <source>
        <dbReference type="Proteomes" id="UP001330434"/>
    </source>
</evidence>
<protein>
    <submittedName>
        <fullName evidence="1">DUF4280 domain-containing protein</fullName>
    </submittedName>
</protein>
<sequence>MTMNVVGLTSLLDCCFGIVPTPLIVLPDQTVCAEIMLAGNIIDIIPFANIPGYVMCISLGNPQVLSATISAGGVLTPQECTPMTFEPWISMSFDVMIMGPPALDQTSMLICDFLGLITVAEPGNFTVMVP</sequence>
<dbReference type="Pfam" id="PF14107">
    <property type="entry name" value="DUF4280"/>
    <property type="match status" value="1"/>
</dbReference>
<keyword evidence="2" id="KW-1185">Reference proteome</keyword>
<dbReference type="RefSeq" id="WP_331256432.1">
    <property type="nucleotide sequence ID" value="NZ_CP133270.1"/>
</dbReference>
<dbReference type="Proteomes" id="UP001330434">
    <property type="component" value="Chromosome"/>
</dbReference>